<evidence type="ECO:0000313" key="1">
    <source>
        <dbReference type="EMBL" id="KAH9288512.1"/>
    </source>
</evidence>
<dbReference type="AlphaFoldDB" id="A0AA38BS97"/>
<keyword evidence="2" id="KW-1185">Reference proteome</keyword>
<sequence>EARQLDLDDFWRKLGCDNPTPITQMIRNSGIAFAGGFPISVQCVDIVLTCGACFNPESKEVVDVHGE</sequence>
<gene>
    <name evidence="1" type="ORF">KI387_032629</name>
</gene>
<protein>
    <submittedName>
        <fullName evidence="1">Uncharacterized protein</fullName>
    </submittedName>
</protein>
<accession>A0AA38BS97</accession>
<feature type="non-terminal residue" evidence="1">
    <location>
        <position position="1"/>
    </location>
</feature>
<name>A0AA38BS97_TAXCH</name>
<proteinExistence type="predicted"/>
<dbReference type="EMBL" id="JAHRHJ020003813">
    <property type="protein sequence ID" value="KAH9288512.1"/>
    <property type="molecule type" value="Genomic_DNA"/>
</dbReference>
<evidence type="ECO:0000313" key="2">
    <source>
        <dbReference type="Proteomes" id="UP000824469"/>
    </source>
</evidence>
<feature type="non-terminal residue" evidence="1">
    <location>
        <position position="67"/>
    </location>
</feature>
<organism evidence="1 2">
    <name type="scientific">Taxus chinensis</name>
    <name type="common">Chinese yew</name>
    <name type="synonym">Taxus wallichiana var. chinensis</name>
    <dbReference type="NCBI Taxonomy" id="29808"/>
    <lineage>
        <taxon>Eukaryota</taxon>
        <taxon>Viridiplantae</taxon>
        <taxon>Streptophyta</taxon>
        <taxon>Embryophyta</taxon>
        <taxon>Tracheophyta</taxon>
        <taxon>Spermatophyta</taxon>
        <taxon>Pinopsida</taxon>
        <taxon>Pinidae</taxon>
        <taxon>Conifers II</taxon>
        <taxon>Cupressales</taxon>
        <taxon>Taxaceae</taxon>
        <taxon>Taxus</taxon>
    </lineage>
</organism>
<dbReference type="Proteomes" id="UP000824469">
    <property type="component" value="Unassembled WGS sequence"/>
</dbReference>
<reference evidence="1 2" key="1">
    <citation type="journal article" date="2021" name="Nat. Plants">
        <title>The Taxus genome provides insights into paclitaxel biosynthesis.</title>
        <authorList>
            <person name="Xiong X."/>
            <person name="Gou J."/>
            <person name="Liao Q."/>
            <person name="Li Y."/>
            <person name="Zhou Q."/>
            <person name="Bi G."/>
            <person name="Li C."/>
            <person name="Du R."/>
            <person name="Wang X."/>
            <person name="Sun T."/>
            <person name="Guo L."/>
            <person name="Liang H."/>
            <person name="Lu P."/>
            <person name="Wu Y."/>
            <person name="Zhang Z."/>
            <person name="Ro D.K."/>
            <person name="Shang Y."/>
            <person name="Huang S."/>
            <person name="Yan J."/>
        </authorList>
    </citation>
    <scope>NUCLEOTIDE SEQUENCE [LARGE SCALE GENOMIC DNA]</scope>
    <source>
        <strain evidence="1">Ta-2019</strain>
    </source>
</reference>
<comment type="caution">
    <text evidence="1">The sequence shown here is derived from an EMBL/GenBank/DDBJ whole genome shotgun (WGS) entry which is preliminary data.</text>
</comment>